<organism evidence="1">
    <name type="scientific">Gaeumannomyces tritici (strain R3-111a-1)</name>
    <name type="common">Wheat and barley take-all root rot fungus</name>
    <name type="synonym">Gaeumannomyces graminis var. tritici</name>
    <dbReference type="NCBI Taxonomy" id="644352"/>
    <lineage>
        <taxon>Eukaryota</taxon>
        <taxon>Fungi</taxon>
        <taxon>Dikarya</taxon>
        <taxon>Ascomycota</taxon>
        <taxon>Pezizomycotina</taxon>
        <taxon>Sordariomycetes</taxon>
        <taxon>Sordariomycetidae</taxon>
        <taxon>Magnaporthales</taxon>
        <taxon>Magnaporthaceae</taxon>
        <taxon>Gaeumannomyces</taxon>
    </lineage>
</organism>
<dbReference type="HOGENOM" id="CLU_1602814_0_0_1"/>
<reference evidence="2" key="4">
    <citation type="journal article" date="2015" name="G3 (Bethesda)">
        <title>Genome sequences of three phytopathogenic species of the Magnaporthaceae family of fungi.</title>
        <authorList>
            <person name="Okagaki L.H."/>
            <person name="Nunes C.C."/>
            <person name="Sailsbery J."/>
            <person name="Clay B."/>
            <person name="Brown D."/>
            <person name="John T."/>
            <person name="Oh Y."/>
            <person name="Young N."/>
            <person name="Fitzgerald M."/>
            <person name="Haas B.J."/>
            <person name="Zeng Q."/>
            <person name="Young S."/>
            <person name="Adiconis X."/>
            <person name="Fan L."/>
            <person name="Levin J.Z."/>
            <person name="Mitchell T.K."/>
            <person name="Okubara P.A."/>
            <person name="Farman M.L."/>
            <person name="Kohn L.M."/>
            <person name="Birren B."/>
            <person name="Ma L.-J."/>
            <person name="Dean R.A."/>
        </authorList>
    </citation>
    <scope>NUCLEOTIDE SEQUENCE</scope>
    <source>
        <strain evidence="2">R3-111a-1</strain>
    </source>
</reference>
<name>J3NML9_GAET3</name>
<dbReference type="GeneID" id="20342983"/>
<dbReference type="VEuPathDB" id="FungiDB:GGTG_02525"/>
<dbReference type="EnsemblFungi" id="EJT82552">
    <property type="protein sequence ID" value="EJT82552"/>
    <property type="gene ID" value="GGTG_02525"/>
</dbReference>
<reference evidence="1" key="2">
    <citation type="submission" date="2010-07" db="EMBL/GenBank/DDBJ databases">
        <authorList>
            <consortium name="The Broad Institute Genome Sequencing Platform"/>
            <consortium name="Broad Institute Genome Sequencing Center for Infectious Disease"/>
            <person name="Ma L.-J."/>
            <person name="Dead R."/>
            <person name="Young S."/>
            <person name="Zeng Q."/>
            <person name="Koehrsen M."/>
            <person name="Alvarado L."/>
            <person name="Berlin A."/>
            <person name="Chapman S.B."/>
            <person name="Chen Z."/>
            <person name="Freedman E."/>
            <person name="Gellesch M."/>
            <person name="Goldberg J."/>
            <person name="Griggs A."/>
            <person name="Gujja S."/>
            <person name="Heilman E.R."/>
            <person name="Heiman D."/>
            <person name="Hepburn T."/>
            <person name="Howarth C."/>
            <person name="Jen D."/>
            <person name="Larson L."/>
            <person name="Mehta T."/>
            <person name="Neiman D."/>
            <person name="Pearson M."/>
            <person name="Roberts A."/>
            <person name="Saif S."/>
            <person name="Shea T."/>
            <person name="Shenoy N."/>
            <person name="Sisk P."/>
            <person name="Stolte C."/>
            <person name="Sykes S."/>
            <person name="Walk T."/>
            <person name="White J."/>
            <person name="Yandava C."/>
            <person name="Haas B."/>
            <person name="Nusbaum C."/>
            <person name="Birren B."/>
        </authorList>
    </citation>
    <scope>NUCLEOTIDE SEQUENCE</scope>
    <source>
        <strain evidence="1">R3-111a-1</strain>
    </source>
</reference>
<evidence type="ECO:0000313" key="1">
    <source>
        <dbReference type="EMBL" id="EJT82552.1"/>
    </source>
</evidence>
<reference evidence="1" key="3">
    <citation type="submission" date="2010-09" db="EMBL/GenBank/DDBJ databases">
        <title>Annotation of Gaeumannomyces graminis var. tritici R3-111a-1.</title>
        <authorList>
            <consortium name="The Broad Institute Genome Sequencing Platform"/>
            <person name="Ma L.-J."/>
            <person name="Dead R."/>
            <person name="Young S.K."/>
            <person name="Zeng Q."/>
            <person name="Gargeya S."/>
            <person name="Fitzgerald M."/>
            <person name="Haas B."/>
            <person name="Abouelleil A."/>
            <person name="Alvarado L."/>
            <person name="Arachchi H.M."/>
            <person name="Berlin A."/>
            <person name="Brown A."/>
            <person name="Chapman S.B."/>
            <person name="Chen Z."/>
            <person name="Dunbar C."/>
            <person name="Freedman E."/>
            <person name="Gearin G."/>
            <person name="Gellesch M."/>
            <person name="Goldberg J."/>
            <person name="Griggs A."/>
            <person name="Gujja S."/>
            <person name="Heiman D."/>
            <person name="Howarth C."/>
            <person name="Larson L."/>
            <person name="Lui A."/>
            <person name="MacDonald P.J.P."/>
            <person name="Mehta T."/>
            <person name="Montmayeur A."/>
            <person name="Murphy C."/>
            <person name="Neiman D."/>
            <person name="Pearson M."/>
            <person name="Priest M."/>
            <person name="Roberts A."/>
            <person name="Saif S."/>
            <person name="Shea T."/>
            <person name="Shenoy N."/>
            <person name="Sisk P."/>
            <person name="Stolte C."/>
            <person name="Sykes S."/>
            <person name="Yandava C."/>
            <person name="Wortman J."/>
            <person name="Nusbaum C."/>
            <person name="Birren B."/>
        </authorList>
    </citation>
    <scope>NUCLEOTIDE SEQUENCE</scope>
    <source>
        <strain evidence="1">R3-111a-1</strain>
    </source>
</reference>
<gene>
    <name evidence="2" type="primary">20342983</name>
    <name evidence="1" type="ORF">GGTG_02525</name>
</gene>
<keyword evidence="3" id="KW-1185">Reference proteome</keyword>
<protein>
    <submittedName>
        <fullName evidence="1 2">Uncharacterized protein</fullName>
    </submittedName>
</protein>
<evidence type="ECO:0000313" key="2">
    <source>
        <dbReference type="EnsemblFungi" id="EJT82552"/>
    </source>
</evidence>
<reference evidence="2" key="5">
    <citation type="submission" date="2018-04" db="UniProtKB">
        <authorList>
            <consortium name="EnsemblFungi"/>
        </authorList>
    </citation>
    <scope>IDENTIFICATION</scope>
    <source>
        <strain evidence="2">R3-111a-1</strain>
    </source>
</reference>
<accession>J3NML9</accession>
<dbReference type="RefSeq" id="XP_009218561.1">
    <property type="nucleotide sequence ID" value="XM_009220297.1"/>
</dbReference>
<dbReference type="eggNOG" id="ENOG502RN4N">
    <property type="taxonomic scope" value="Eukaryota"/>
</dbReference>
<proteinExistence type="predicted"/>
<dbReference type="OrthoDB" id="62952at2759"/>
<dbReference type="EMBL" id="GL385395">
    <property type="protein sequence ID" value="EJT82552.1"/>
    <property type="molecule type" value="Genomic_DNA"/>
</dbReference>
<evidence type="ECO:0000313" key="3">
    <source>
        <dbReference type="Proteomes" id="UP000006039"/>
    </source>
</evidence>
<dbReference type="AlphaFoldDB" id="J3NML9"/>
<sequence length="166" mass="19624">MAVSRELAFEWECGHCTDLTFSFPDDIKKAFIEARTKPWESRIKNYWAWYHEKPESTLLSAQDKLDMQRHLSRTFSIEPQAGDGFFVRRLKRLIGNQRLESERRRRIGTGFHGFTSLPAELRTMIYRHALVSPNGKFAMPPKRDGKFEKIQKHHITYSADRFATRY</sequence>
<reference evidence="3" key="1">
    <citation type="submission" date="2010-07" db="EMBL/GenBank/DDBJ databases">
        <title>The genome sequence of Gaeumannomyces graminis var. tritici strain R3-111a-1.</title>
        <authorList>
            <consortium name="The Broad Institute Genome Sequencing Platform"/>
            <person name="Ma L.-J."/>
            <person name="Dead R."/>
            <person name="Young S."/>
            <person name="Zeng Q."/>
            <person name="Koehrsen M."/>
            <person name="Alvarado L."/>
            <person name="Berlin A."/>
            <person name="Chapman S.B."/>
            <person name="Chen Z."/>
            <person name="Freedman E."/>
            <person name="Gellesch M."/>
            <person name="Goldberg J."/>
            <person name="Griggs A."/>
            <person name="Gujja S."/>
            <person name="Heilman E.R."/>
            <person name="Heiman D."/>
            <person name="Hepburn T."/>
            <person name="Howarth C."/>
            <person name="Jen D."/>
            <person name="Larson L."/>
            <person name="Mehta T."/>
            <person name="Neiman D."/>
            <person name="Pearson M."/>
            <person name="Roberts A."/>
            <person name="Saif S."/>
            <person name="Shea T."/>
            <person name="Shenoy N."/>
            <person name="Sisk P."/>
            <person name="Stolte C."/>
            <person name="Sykes S."/>
            <person name="Walk T."/>
            <person name="White J."/>
            <person name="Yandava C."/>
            <person name="Haas B."/>
            <person name="Nusbaum C."/>
            <person name="Birren B."/>
        </authorList>
    </citation>
    <scope>NUCLEOTIDE SEQUENCE [LARGE SCALE GENOMIC DNA]</scope>
    <source>
        <strain evidence="3">R3-111a-1</strain>
    </source>
</reference>
<dbReference type="Proteomes" id="UP000006039">
    <property type="component" value="Unassembled WGS sequence"/>
</dbReference>